<comment type="caution">
    <text evidence="1">The sequence shown here is derived from an EMBL/GenBank/DDBJ whole genome shotgun (WGS) entry which is preliminary data.</text>
</comment>
<name>M2ZCY0_9NOCA</name>
<dbReference type="EMBL" id="AOEX01000069">
    <property type="protein sequence ID" value="EME58778.1"/>
    <property type="molecule type" value="Genomic_DNA"/>
</dbReference>
<dbReference type="AlphaFoldDB" id="M2ZCY0"/>
<protein>
    <submittedName>
        <fullName evidence="1">Uncharacterized protein</fullName>
    </submittedName>
</protein>
<reference evidence="1 2" key="1">
    <citation type="journal article" date="2013" name="Genome Announc.">
        <title>Draft Genome Sequence of Rhodococcus ruber Strain BKS 20-38.</title>
        <authorList>
            <person name="Bala M."/>
            <person name="Kumar S."/>
            <person name="Raghava G.P."/>
            <person name="Mayilraj S."/>
        </authorList>
    </citation>
    <scope>NUCLEOTIDE SEQUENCE [LARGE SCALE GENOMIC DNA]</scope>
    <source>
        <strain evidence="1 2">BKS 20-38</strain>
    </source>
</reference>
<evidence type="ECO:0000313" key="1">
    <source>
        <dbReference type="EMBL" id="EME58778.1"/>
    </source>
</evidence>
<sequence>MSRFADGHRGTLVGDVVPPVFEAYARVFPPAHRRTGPAAGEVEPITWGEVAEANGRTAHPLMEWDFITTAASRGRGQPGLWDEAPETGKLDVPTARALIAVLTPFTTTADQCWFAIWEGRTILDDVREHAGRMKAGWMGMFLIADSITAADNRFRTLLAPNLWWPQDRAWCVATNIDLMASYVGGSRRCVEAILASPELEAFEVAPEMSVQWDSDTINRQPSRPS</sequence>
<organism evidence="1 2">
    <name type="scientific">Rhodococcus ruber BKS 20-38</name>
    <dbReference type="NCBI Taxonomy" id="1278076"/>
    <lineage>
        <taxon>Bacteria</taxon>
        <taxon>Bacillati</taxon>
        <taxon>Actinomycetota</taxon>
        <taxon>Actinomycetes</taxon>
        <taxon>Mycobacteriales</taxon>
        <taxon>Nocardiaceae</taxon>
        <taxon>Rhodococcus</taxon>
    </lineage>
</organism>
<dbReference type="RefSeq" id="WP_003938260.1">
    <property type="nucleotide sequence ID" value="NZ_AOEX01000069.1"/>
</dbReference>
<keyword evidence="2" id="KW-1185">Reference proteome</keyword>
<gene>
    <name evidence="1" type="ORF">G352_20986</name>
</gene>
<dbReference type="PATRIC" id="fig|1278076.4.peg.4315"/>
<accession>M2ZCY0</accession>
<evidence type="ECO:0000313" key="2">
    <source>
        <dbReference type="Proteomes" id="UP000011731"/>
    </source>
</evidence>
<dbReference type="Proteomes" id="UP000011731">
    <property type="component" value="Unassembled WGS sequence"/>
</dbReference>
<proteinExistence type="predicted"/>